<gene>
    <name evidence="1" type="ORF">SMAX5B_000543</name>
</gene>
<dbReference type="AlphaFoldDB" id="A0A2U9C0K7"/>
<evidence type="ECO:0000313" key="2">
    <source>
        <dbReference type="Proteomes" id="UP000246464"/>
    </source>
</evidence>
<reference evidence="1 2" key="1">
    <citation type="submission" date="2017-12" db="EMBL/GenBank/DDBJ databases">
        <title>Integrating genomic resources of turbot (Scophthalmus maximus) in depth evaluation of genetic and physical mapping variation across individuals.</title>
        <authorList>
            <person name="Martinez P."/>
        </authorList>
    </citation>
    <scope>NUCLEOTIDE SEQUENCE [LARGE SCALE GENOMIC DNA]</scope>
</reference>
<name>A0A2U9C0K7_SCOMX</name>
<accession>A0A2U9C0K7</accession>
<keyword evidence="2" id="KW-1185">Reference proteome</keyword>
<dbReference type="EMBL" id="CP026253">
    <property type="protein sequence ID" value="AWP09176.1"/>
    <property type="molecule type" value="Genomic_DNA"/>
</dbReference>
<evidence type="ECO:0000313" key="1">
    <source>
        <dbReference type="EMBL" id="AWP09176.1"/>
    </source>
</evidence>
<dbReference type="Proteomes" id="UP000246464">
    <property type="component" value="Chromosome 11"/>
</dbReference>
<protein>
    <submittedName>
        <fullName evidence="1">Uncharacterized protein</fullName>
    </submittedName>
</protein>
<organism evidence="1 2">
    <name type="scientific">Scophthalmus maximus</name>
    <name type="common">Turbot</name>
    <name type="synonym">Psetta maxima</name>
    <dbReference type="NCBI Taxonomy" id="52904"/>
    <lineage>
        <taxon>Eukaryota</taxon>
        <taxon>Metazoa</taxon>
        <taxon>Chordata</taxon>
        <taxon>Craniata</taxon>
        <taxon>Vertebrata</taxon>
        <taxon>Euteleostomi</taxon>
        <taxon>Actinopterygii</taxon>
        <taxon>Neopterygii</taxon>
        <taxon>Teleostei</taxon>
        <taxon>Neoteleostei</taxon>
        <taxon>Acanthomorphata</taxon>
        <taxon>Carangaria</taxon>
        <taxon>Pleuronectiformes</taxon>
        <taxon>Pleuronectoidei</taxon>
        <taxon>Scophthalmidae</taxon>
        <taxon>Scophthalmus</taxon>
    </lineage>
</organism>
<sequence length="70" mass="7483">MSCGHEQQIVVAIINNIITSISYGCIEDTITVCPADGGNEAAHSLCQTERKKKITNQRSSTTEPSVTMSA</sequence>
<proteinExistence type="predicted"/>